<reference evidence="1 2" key="1">
    <citation type="submission" date="2019-02" db="EMBL/GenBank/DDBJ databases">
        <title>Deep-cultivation of Planctomycetes and their phenomic and genomic characterization uncovers novel biology.</title>
        <authorList>
            <person name="Wiegand S."/>
            <person name="Jogler M."/>
            <person name="Boedeker C."/>
            <person name="Pinto D."/>
            <person name="Vollmers J."/>
            <person name="Rivas-Marin E."/>
            <person name="Kohn T."/>
            <person name="Peeters S.H."/>
            <person name="Heuer A."/>
            <person name="Rast P."/>
            <person name="Oberbeckmann S."/>
            <person name="Bunk B."/>
            <person name="Jeske O."/>
            <person name="Meyerdierks A."/>
            <person name="Storesund J.E."/>
            <person name="Kallscheuer N."/>
            <person name="Luecker S."/>
            <person name="Lage O.M."/>
            <person name="Pohl T."/>
            <person name="Merkel B.J."/>
            <person name="Hornburger P."/>
            <person name="Mueller R.-W."/>
            <person name="Bruemmer F."/>
            <person name="Labrenz M."/>
            <person name="Spormann A.M."/>
            <person name="Op den Camp H."/>
            <person name="Overmann J."/>
            <person name="Amann R."/>
            <person name="Jetten M.S.M."/>
            <person name="Mascher T."/>
            <person name="Medema M.H."/>
            <person name="Devos D.P."/>
            <person name="Kaster A.-K."/>
            <person name="Ovreas L."/>
            <person name="Rohde M."/>
            <person name="Galperin M.Y."/>
            <person name="Jogler C."/>
        </authorList>
    </citation>
    <scope>NUCLEOTIDE SEQUENCE [LARGE SCALE GENOMIC DNA]</scope>
    <source>
        <strain evidence="1 2">Pan161</strain>
    </source>
</reference>
<gene>
    <name evidence="1" type="ORF">Pan161_41660</name>
</gene>
<protein>
    <recommendedName>
        <fullName evidence="3">Carboxypeptidase regulatory-like domain-containing protein</fullName>
    </recommendedName>
</protein>
<dbReference type="AlphaFoldDB" id="A0A517VHK3"/>
<dbReference type="OrthoDB" id="287810at2"/>
<dbReference type="Proteomes" id="UP000316855">
    <property type="component" value="Chromosome"/>
</dbReference>
<proteinExistence type="predicted"/>
<organism evidence="1 2">
    <name type="scientific">Gimesia algae</name>
    <dbReference type="NCBI Taxonomy" id="2527971"/>
    <lineage>
        <taxon>Bacteria</taxon>
        <taxon>Pseudomonadati</taxon>
        <taxon>Planctomycetota</taxon>
        <taxon>Planctomycetia</taxon>
        <taxon>Planctomycetales</taxon>
        <taxon>Planctomycetaceae</taxon>
        <taxon>Gimesia</taxon>
    </lineage>
</organism>
<evidence type="ECO:0000313" key="2">
    <source>
        <dbReference type="Proteomes" id="UP000316855"/>
    </source>
</evidence>
<dbReference type="EMBL" id="CP036343">
    <property type="protein sequence ID" value="QDT92499.1"/>
    <property type="molecule type" value="Genomic_DNA"/>
</dbReference>
<evidence type="ECO:0008006" key="3">
    <source>
        <dbReference type="Google" id="ProtNLM"/>
    </source>
</evidence>
<dbReference type="RefSeq" id="WP_145230225.1">
    <property type="nucleotide sequence ID" value="NZ_CP036343.1"/>
</dbReference>
<dbReference type="SUPFAM" id="SSF49478">
    <property type="entry name" value="Cna protein B-type domain"/>
    <property type="match status" value="1"/>
</dbReference>
<sequence length="153" mass="15949">MYYRLSLYSLFVVFTAGLSGCGGTTVAESLPDTAPVSGVVSLNGKPIKSATVTFVPMGATKGIECVGVTDESGKYTLEQIRGAAGAPPGEYRVVINYFLKADGTPIKIDGSEPPANLGADEALPPQYSSFTDSKLTAKVTDAGGEFPFELKTK</sequence>
<accession>A0A517VHK3</accession>
<dbReference type="KEGG" id="gax:Pan161_41660"/>
<evidence type="ECO:0000313" key="1">
    <source>
        <dbReference type="EMBL" id="QDT92499.1"/>
    </source>
</evidence>
<dbReference type="PROSITE" id="PS51257">
    <property type="entry name" value="PROKAR_LIPOPROTEIN"/>
    <property type="match status" value="1"/>
</dbReference>
<name>A0A517VHK3_9PLAN</name>
<keyword evidence="2" id="KW-1185">Reference proteome</keyword>